<dbReference type="Gramene" id="C.cajan_37328.t">
    <property type="protein sequence ID" value="C.cajan_37328.t"/>
    <property type="gene ID" value="C.cajan_37328"/>
</dbReference>
<accession>A0A151RAZ1</accession>
<evidence type="ECO:0000313" key="9">
    <source>
        <dbReference type="Proteomes" id="UP000075243"/>
    </source>
</evidence>
<evidence type="ECO:0000256" key="2">
    <source>
        <dbReference type="ARBA" id="ARBA00022692"/>
    </source>
</evidence>
<dbReference type="InterPro" id="IPR029052">
    <property type="entry name" value="Metallo-depent_PP-like"/>
</dbReference>
<dbReference type="PANTHER" id="PTHR13315">
    <property type="entry name" value="METALLO PHOSPHOESTERASE RELATED"/>
    <property type="match status" value="1"/>
</dbReference>
<dbReference type="Pfam" id="PF00149">
    <property type="entry name" value="Metallophos"/>
    <property type="match status" value="1"/>
</dbReference>
<evidence type="ECO:0000256" key="4">
    <source>
        <dbReference type="ARBA" id="ARBA00023136"/>
    </source>
</evidence>
<dbReference type="CDD" id="cd07384">
    <property type="entry name" value="MPP_Cdc1_like"/>
    <property type="match status" value="1"/>
</dbReference>
<keyword evidence="3 6" id="KW-1133">Transmembrane helix</keyword>
<comment type="subcellular location">
    <subcellularLocation>
        <location evidence="1">Membrane</location>
        <topology evidence="1">Multi-pass membrane protein</topology>
    </subcellularLocation>
</comment>
<feature type="transmembrane region" description="Helical" evidence="6">
    <location>
        <begin position="192"/>
        <end position="212"/>
    </location>
</feature>
<dbReference type="InterPro" id="IPR033308">
    <property type="entry name" value="PGAP5/Cdc1/Ted1"/>
</dbReference>
<evidence type="ECO:0000259" key="7">
    <source>
        <dbReference type="Pfam" id="PF00149"/>
    </source>
</evidence>
<feature type="transmembrane region" description="Helical" evidence="6">
    <location>
        <begin position="469"/>
        <end position="488"/>
    </location>
</feature>
<organism evidence="8 9">
    <name type="scientific">Cajanus cajan</name>
    <name type="common">Pigeon pea</name>
    <name type="synonym">Cajanus indicus</name>
    <dbReference type="NCBI Taxonomy" id="3821"/>
    <lineage>
        <taxon>Eukaryota</taxon>
        <taxon>Viridiplantae</taxon>
        <taxon>Streptophyta</taxon>
        <taxon>Embryophyta</taxon>
        <taxon>Tracheophyta</taxon>
        <taxon>Spermatophyta</taxon>
        <taxon>Magnoliopsida</taxon>
        <taxon>eudicotyledons</taxon>
        <taxon>Gunneridae</taxon>
        <taxon>Pentapetalae</taxon>
        <taxon>rosids</taxon>
        <taxon>fabids</taxon>
        <taxon>Fabales</taxon>
        <taxon>Fabaceae</taxon>
        <taxon>Papilionoideae</taxon>
        <taxon>50 kb inversion clade</taxon>
        <taxon>NPAAA clade</taxon>
        <taxon>indigoferoid/millettioid clade</taxon>
        <taxon>Phaseoleae</taxon>
        <taxon>Cajanus</taxon>
    </lineage>
</organism>
<feature type="transmembrane region" description="Helical" evidence="6">
    <location>
        <begin position="612"/>
        <end position="631"/>
    </location>
</feature>
<keyword evidence="2 6" id="KW-0812">Transmembrane</keyword>
<dbReference type="GO" id="GO:0016020">
    <property type="term" value="C:membrane"/>
    <property type="evidence" value="ECO:0007669"/>
    <property type="project" value="UniProtKB-SubCell"/>
</dbReference>
<keyword evidence="9" id="KW-1185">Reference proteome</keyword>
<gene>
    <name evidence="8" type="ORF">KK1_038948</name>
</gene>
<evidence type="ECO:0000256" key="6">
    <source>
        <dbReference type="SAM" id="Phobius"/>
    </source>
</evidence>
<dbReference type="GO" id="GO:0005783">
    <property type="term" value="C:endoplasmic reticulum"/>
    <property type="evidence" value="ECO:0007669"/>
    <property type="project" value="TreeGrafter"/>
</dbReference>
<dbReference type="InterPro" id="IPR004843">
    <property type="entry name" value="Calcineurin-like_PHP"/>
</dbReference>
<evidence type="ECO:0000256" key="3">
    <source>
        <dbReference type="ARBA" id="ARBA00022989"/>
    </source>
</evidence>
<dbReference type="Gene3D" id="3.60.21.10">
    <property type="match status" value="1"/>
</dbReference>
<name>A0A151RAZ1_CAJCA</name>
<evidence type="ECO:0000256" key="1">
    <source>
        <dbReference type="ARBA" id="ARBA00004141"/>
    </source>
</evidence>
<dbReference type="GO" id="GO:0016787">
    <property type="term" value="F:hydrolase activity"/>
    <property type="evidence" value="ECO:0007669"/>
    <property type="project" value="InterPro"/>
</dbReference>
<dbReference type="PANTHER" id="PTHR13315:SF4">
    <property type="entry name" value="METALLOPHOSPHOESTERASE, ISOFORM E"/>
    <property type="match status" value="1"/>
</dbReference>
<feature type="region of interest" description="Disordered" evidence="5">
    <location>
        <begin position="572"/>
        <end position="595"/>
    </location>
</feature>
<reference evidence="8" key="1">
    <citation type="journal article" date="2012" name="Nat. Biotechnol.">
        <title>Draft genome sequence of pigeonpea (Cajanus cajan), an orphan legume crop of resource-poor farmers.</title>
        <authorList>
            <person name="Varshney R.K."/>
            <person name="Chen W."/>
            <person name="Li Y."/>
            <person name="Bharti A.K."/>
            <person name="Saxena R.K."/>
            <person name="Schlueter J.A."/>
            <person name="Donoghue M.T."/>
            <person name="Azam S."/>
            <person name="Fan G."/>
            <person name="Whaley A.M."/>
            <person name="Farmer A.D."/>
            <person name="Sheridan J."/>
            <person name="Iwata A."/>
            <person name="Tuteja R."/>
            <person name="Penmetsa R.V."/>
            <person name="Wu W."/>
            <person name="Upadhyaya H.D."/>
            <person name="Yang S.P."/>
            <person name="Shah T."/>
            <person name="Saxena K.B."/>
            <person name="Michael T."/>
            <person name="McCombie W.R."/>
            <person name="Yang B."/>
            <person name="Zhang G."/>
            <person name="Yang H."/>
            <person name="Wang J."/>
            <person name="Spillane C."/>
            <person name="Cook D.R."/>
            <person name="May G.D."/>
            <person name="Xu X."/>
            <person name="Jackson S.A."/>
        </authorList>
    </citation>
    <scope>NUCLEOTIDE SEQUENCE [LARGE SCALE GENOMIC DNA]</scope>
</reference>
<evidence type="ECO:0000256" key="5">
    <source>
        <dbReference type="SAM" id="MobiDB-lite"/>
    </source>
</evidence>
<dbReference type="OMA" id="LHCMKYP"/>
<dbReference type="AlphaFoldDB" id="A0A151RAZ1"/>
<evidence type="ECO:0000313" key="8">
    <source>
        <dbReference type="EMBL" id="KYP39721.1"/>
    </source>
</evidence>
<dbReference type="Proteomes" id="UP000075243">
    <property type="component" value="Unassembled WGS sequence"/>
</dbReference>
<protein>
    <submittedName>
        <fullName evidence="8">Uncharacterized protein C630.12 family</fullName>
    </submittedName>
</protein>
<dbReference type="SUPFAM" id="SSF56300">
    <property type="entry name" value="Metallo-dependent phosphatases"/>
    <property type="match status" value="1"/>
</dbReference>
<feature type="domain" description="Calcineurin-like phosphoesterase" evidence="7">
    <location>
        <begin position="61"/>
        <end position="176"/>
    </location>
</feature>
<dbReference type="STRING" id="3821.A0A151RAZ1"/>
<dbReference type="EMBL" id="KQ483886">
    <property type="protein sequence ID" value="KYP39721.1"/>
    <property type="molecule type" value="Genomic_DNA"/>
</dbReference>
<keyword evidence="4 6" id="KW-0472">Membrane</keyword>
<sequence>MKQHELTLLLCLIWALTLLYGEMFAYWLPPIFTCSWPHLLHSSSSSTTQTDNGNYQADYVKVAVIADPQLMDKTSLGLPAKSLALELAEFYTDLNMRRSFFSSILPFKPEVILFLGDYFDGGPYLSDEEWQDSFSRFRHIFGLNAQGKYTDMQVYYIPGNHDIGYESLHSLKPEALRLLILTCTIYSYNCNLSIFLLLLLFLKHISLIFMFLKSKEKLTKGKRRKTSETTHVTSVKVNGRLTEGFIILIQEGKGVVGIKTKFKVSICYQAVIQRYEETFGTRNYRFMVGTVDFIAVDAQTLDGQPQNHLTSKTWDFVKHPTNYLDVVRPKVLLTHIPLYRPDDTYCGPDRSSPVINQRVHHTVNGNSNDISYQNYVSEESSKYLLDTIKPKFILSGHDHDQCTITHQSKYGPVIECVQHTLGTISWQQGNLYPSFMLLSVDYSTHPNASIPEEKALLTHLCYLPMQTHIYIWYIVLFIMTLLAALFWPTSSTSFWHQCCGVVGCCKQLIASIFSRSETKDKDEDANYDYEMMWDAEGTMHLVKKPLNVSTVKSNDRSSGERGNVVMRAAARKNTAQEGDHSVNVDMDSAARIPPRTGKSKTKIIIQRLIRTLRMLTVIAAVNVPLYMMLLFKDWIDK</sequence>
<proteinExistence type="predicted"/>
<dbReference type="GO" id="GO:0006506">
    <property type="term" value="P:GPI anchor biosynthetic process"/>
    <property type="evidence" value="ECO:0007669"/>
    <property type="project" value="InterPro"/>
</dbReference>